<gene>
    <name evidence="5" type="ORF">EC844_12730</name>
</gene>
<feature type="domain" description="Bacterial surface antigen (D15)" evidence="4">
    <location>
        <begin position="112"/>
        <end position="381"/>
    </location>
</feature>
<dbReference type="EMBL" id="SLVJ01000027">
    <property type="protein sequence ID" value="TCM61812.1"/>
    <property type="molecule type" value="Genomic_DNA"/>
</dbReference>
<accession>A0A4R1XGG5</accession>
<evidence type="ECO:0000256" key="1">
    <source>
        <dbReference type="ARBA" id="ARBA00004370"/>
    </source>
</evidence>
<comment type="caution">
    <text evidence="5">The sequence shown here is derived from an EMBL/GenBank/DDBJ whole genome shotgun (WGS) entry which is preliminary data.</text>
</comment>
<dbReference type="InterPro" id="IPR000184">
    <property type="entry name" value="Bac_surfAg_D15"/>
</dbReference>
<keyword evidence="3" id="KW-0732">Signal</keyword>
<organism evidence="5 6">
    <name type="scientific">Acinetobacter calcoaceticus</name>
    <dbReference type="NCBI Taxonomy" id="471"/>
    <lineage>
        <taxon>Bacteria</taxon>
        <taxon>Pseudomonadati</taxon>
        <taxon>Pseudomonadota</taxon>
        <taxon>Gammaproteobacteria</taxon>
        <taxon>Moraxellales</taxon>
        <taxon>Moraxellaceae</taxon>
        <taxon>Acinetobacter</taxon>
        <taxon>Acinetobacter calcoaceticus/baumannii complex</taxon>
    </lineage>
</organism>
<dbReference type="OrthoDB" id="9771071at2"/>
<dbReference type="AlphaFoldDB" id="A0A4R1XGG5"/>
<dbReference type="Gene3D" id="2.40.160.50">
    <property type="entry name" value="membrane protein fhac: a member of the omp85/tpsb transporter family"/>
    <property type="match status" value="1"/>
</dbReference>
<dbReference type="Proteomes" id="UP000294963">
    <property type="component" value="Unassembled WGS sequence"/>
</dbReference>
<keyword evidence="6" id="KW-1185">Reference proteome</keyword>
<proteinExistence type="predicted"/>
<comment type="subcellular location">
    <subcellularLocation>
        <location evidence="1">Membrane</location>
    </subcellularLocation>
</comment>
<dbReference type="Pfam" id="PF01103">
    <property type="entry name" value="Omp85"/>
    <property type="match status" value="1"/>
</dbReference>
<evidence type="ECO:0000313" key="5">
    <source>
        <dbReference type="EMBL" id="TCM61812.1"/>
    </source>
</evidence>
<feature type="signal peptide" evidence="3">
    <location>
        <begin position="1"/>
        <end position="23"/>
    </location>
</feature>
<evidence type="ECO:0000313" key="6">
    <source>
        <dbReference type="Proteomes" id="UP000294963"/>
    </source>
</evidence>
<evidence type="ECO:0000256" key="2">
    <source>
        <dbReference type="ARBA" id="ARBA00023136"/>
    </source>
</evidence>
<reference evidence="5 6" key="1">
    <citation type="submission" date="2019-03" db="EMBL/GenBank/DDBJ databases">
        <title>Genomic analyses of the natural microbiome of Caenorhabditis elegans.</title>
        <authorList>
            <person name="Samuel B."/>
        </authorList>
    </citation>
    <scope>NUCLEOTIDE SEQUENCE [LARGE SCALE GENOMIC DNA]</scope>
    <source>
        <strain evidence="5 6">JUb89</strain>
    </source>
</reference>
<name>A0A4R1XGG5_ACICA</name>
<keyword evidence="2" id="KW-0472">Membrane</keyword>
<evidence type="ECO:0000259" key="4">
    <source>
        <dbReference type="Pfam" id="PF01103"/>
    </source>
</evidence>
<protein>
    <submittedName>
        <fullName evidence="5">Surface antigen-like protein</fullName>
    </submittedName>
</protein>
<evidence type="ECO:0000256" key="3">
    <source>
        <dbReference type="SAM" id="SignalP"/>
    </source>
</evidence>
<sequence length="381" mass="42780">MCRSMMIKGLLTSSLLLTFTAQAALLPDREKIDGMLSHLGGDNAFDSSKRIDWGVLPGPFYTPELELGVGVALVGLYQADSTSVDAKTSTFSLSGFGSSTGAFGLSLKNYTYLDDDRWRVYLTGALNNVPTNYWGSGYAAGKPKQHWGEYQSEQFQLTPLLLRQVSQHSYLGLGWDYNRLNAAEPNAAFADYLQKNQQQQRSTSSGISAHLSYDSRDFLPNARHGQALNATYTYYAPSLGSDKRFKTTELQYNFYYPLDEKSTLAFDNYAHLSFGDVPWDQLSHLGSSSQMRGYYEGRFQDRHVFTTQVEYRRKLDWRHGIALWLGAGTLSDKASELGQGHWLPTAGIGYRFEFKPKMNIRLDLGIGKQSNGFYFQVGEAF</sequence>
<feature type="chain" id="PRO_5020519108" evidence="3">
    <location>
        <begin position="24"/>
        <end position="381"/>
    </location>
</feature>
<dbReference type="GO" id="GO:0019867">
    <property type="term" value="C:outer membrane"/>
    <property type="evidence" value="ECO:0007669"/>
    <property type="project" value="InterPro"/>
</dbReference>